<evidence type="ECO:0000256" key="6">
    <source>
        <dbReference type="SAM" id="Phobius"/>
    </source>
</evidence>
<reference evidence="7 8" key="1">
    <citation type="submission" date="2019-06" db="EMBL/GenBank/DDBJ databases">
        <title>A novel bacterium of genus Pontibacter, isolated from marine sediment.</title>
        <authorList>
            <person name="Huang H."/>
            <person name="Mo K."/>
            <person name="Hu Y."/>
        </authorList>
    </citation>
    <scope>NUCLEOTIDE SEQUENCE [LARGE SCALE GENOMIC DNA]</scope>
    <source>
        <strain evidence="7 8">HB172049</strain>
    </source>
</reference>
<proteinExistence type="predicted"/>
<evidence type="ECO:0000256" key="1">
    <source>
        <dbReference type="ARBA" id="ARBA00004651"/>
    </source>
</evidence>
<feature type="transmembrane region" description="Helical" evidence="6">
    <location>
        <begin position="369"/>
        <end position="390"/>
    </location>
</feature>
<feature type="transmembrane region" description="Helical" evidence="6">
    <location>
        <begin position="334"/>
        <end position="357"/>
    </location>
</feature>
<feature type="transmembrane region" description="Helical" evidence="6">
    <location>
        <begin position="211"/>
        <end position="231"/>
    </location>
</feature>
<dbReference type="InterPro" id="IPR050833">
    <property type="entry name" value="Poly_Biosynth_Transport"/>
</dbReference>
<organism evidence="7 8">
    <name type="scientific">Pontibacter mangrovi</name>
    <dbReference type="NCBI Taxonomy" id="2589816"/>
    <lineage>
        <taxon>Bacteria</taxon>
        <taxon>Pseudomonadati</taxon>
        <taxon>Bacteroidota</taxon>
        <taxon>Cytophagia</taxon>
        <taxon>Cytophagales</taxon>
        <taxon>Hymenobacteraceae</taxon>
        <taxon>Pontibacter</taxon>
    </lineage>
</organism>
<keyword evidence="3 6" id="KW-0812">Transmembrane</keyword>
<dbReference type="AlphaFoldDB" id="A0A501WKG0"/>
<dbReference type="Proteomes" id="UP000316727">
    <property type="component" value="Unassembled WGS sequence"/>
</dbReference>
<feature type="transmembrane region" description="Helical" evidence="6">
    <location>
        <begin position="425"/>
        <end position="444"/>
    </location>
</feature>
<keyword evidence="8" id="KW-1185">Reference proteome</keyword>
<keyword evidence="4 6" id="KW-1133">Transmembrane helix</keyword>
<dbReference type="PANTHER" id="PTHR30250:SF11">
    <property type="entry name" value="O-ANTIGEN TRANSPORTER-RELATED"/>
    <property type="match status" value="1"/>
</dbReference>
<evidence type="ECO:0000313" key="7">
    <source>
        <dbReference type="EMBL" id="TPE46126.1"/>
    </source>
</evidence>
<feature type="transmembrane region" description="Helical" evidence="6">
    <location>
        <begin position="156"/>
        <end position="176"/>
    </location>
</feature>
<feature type="transmembrane region" description="Helical" evidence="6">
    <location>
        <begin position="44"/>
        <end position="61"/>
    </location>
</feature>
<protein>
    <submittedName>
        <fullName evidence="7">Flippase</fullName>
    </submittedName>
</protein>
<dbReference type="GO" id="GO:0005886">
    <property type="term" value="C:plasma membrane"/>
    <property type="evidence" value="ECO:0007669"/>
    <property type="project" value="UniProtKB-SubCell"/>
</dbReference>
<comment type="caution">
    <text evidence="7">The sequence shown here is derived from an EMBL/GenBank/DDBJ whole genome shotgun (WGS) entry which is preliminary data.</text>
</comment>
<evidence type="ECO:0000256" key="3">
    <source>
        <dbReference type="ARBA" id="ARBA00022692"/>
    </source>
</evidence>
<feature type="transmembrane region" description="Helical" evidence="6">
    <location>
        <begin position="81"/>
        <end position="100"/>
    </location>
</feature>
<gene>
    <name evidence="7" type="ORF">FJM65_01910</name>
</gene>
<dbReference type="InterPro" id="IPR002797">
    <property type="entry name" value="Polysacc_synth"/>
</dbReference>
<dbReference type="EMBL" id="VFRQ01000001">
    <property type="protein sequence ID" value="TPE46126.1"/>
    <property type="molecule type" value="Genomic_DNA"/>
</dbReference>
<evidence type="ECO:0000256" key="2">
    <source>
        <dbReference type="ARBA" id="ARBA00022475"/>
    </source>
</evidence>
<evidence type="ECO:0000313" key="8">
    <source>
        <dbReference type="Proteomes" id="UP000316727"/>
    </source>
</evidence>
<keyword evidence="5 6" id="KW-0472">Membrane</keyword>
<keyword evidence="2" id="KW-1003">Cell membrane</keyword>
<dbReference type="PANTHER" id="PTHR30250">
    <property type="entry name" value="PST FAMILY PREDICTED COLANIC ACID TRANSPORTER"/>
    <property type="match status" value="1"/>
</dbReference>
<evidence type="ECO:0000256" key="5">
    <source>
        <dbReference type="ARBA" id="ARBA00023136"/>
    </source>
</evidence>
<feature type="transmembrane region" description="Helical" evidence="6">
    <location>
        <begin position="121"/>
        <end position="144"/>
    </location>
</feature>
<feature type="transmembrane region" description="Helical" evidence="6">
    <location>
        <begin position="183"/>
        <end position="205"/>
    </location>
</feature>
<dbReference type="Pfam" id="PF01943">
    <property type="entry name" value="Polysacc_synt"/>
    <property type="match status" value="1"/>
</dbReference>
<feature type="transmembrane region" description="Helical" evidence="6">
    <location>
        <begin position="397"/>
        <end position="419"/>
    </location>
</feature>
<accession>A0A501WKG0</accession>
<dbReference type="CDD" id="cd13128">
    <property type="entry name" value="MATE_Wzx_like"/>
    <property type="match status" value="1"/>
</dbReference>
<sequence>MYCPGRGSQERLKLCAIRISLSSLSKIYIYLIHTIKQTIKKRGVVLQNITSLFLFQGINYLSPILTLPYLIATLGAEKYGFIAFSQAITQYLIVFTEYGFNLTATKKISVNRANPKVISRIFSSVLIIKAALITISLLSLITAINIIEQLNQLQEILLYYFGMVVGQALFPIWLFQGMEKMKYITIVNVVSKGIFIILVFFLVKAPEDYKLVPLITSAGFVSAGLFSLIIAHKEFKVSFSWPGVKEIMIHLREGWHIFISSLAISLYRNTNLVILGFMSSGLVVGYFSIAEKITKLVQSLINPVSQALYPSFSLKLAKENNSAATKTLLHITKLYFIGLLALTAIFFALAPLAGYFIDEINERVILNIKILSPIILFGSLNYLIGVVGLVNLGYEKYFSSTVMISGAVNIALCCILVYILQDIGAAIALSLAEFTLFCLVVYKLRALSQNKNERSSGNSYL</sequence>
<comment type="subcellular location">
    <subcellularLocation>
        <location evidence="1">Cell membrane</location>
        <topology evidence="1">Multi-pass membrane protein</topology>
    </subcellularLocation>
</comment>
<name>A0A501WKG0_9BACT</name>
<dbReference type="OrthoDB" id="9815702at2"/>
<evidence type="ECO:0000256" key="4">
    <source>
        <dbReference type="ARBA" id="ARBA00022989"/>
    </source>
</evidence>